<dbReference type="PANTHER" id="PTHR22970">
    <property type="entry name" value="AT-RICH INTERACTIVE DOMAIN-CONTAINING PROTEIN 2"/>
    <property type="match status" value="1"/>
</dbReference>
<keyword evidence="4" id="KW-0539">Nucleus</keyword>
<protein>
    <recommendedName>
        <fullName evidence="6">RFX-type winged-helix domain-containing protein</fullName>
    </recommendedName>
</protein>
<dbReference type="RefSeq" id="XP_007312925.1">
    <property type="nucleotide sequence ID" value="XM_007312863.1"/>
</dbReference>
<feature type="compositionally biased region" description="Acidic residues" evidence="5">
    <location>
        <begin position="585"/>
        <end position="597"/>
    </location>
</feature>
<dbReference type="EMBL" id="GL945428">
    <property type="protein sequence ID" value="EGO31041.1"/>
    <property type="molecule type" value="Genomic_DNA"/>
</dbReference>
<dbReference type="HOGENOM" id="CLU_028353_0_0_1"/>
<evidence type="ECO:0000256" key="1">
    <source>
        <dbReference type="ARBA" id="ARBA00022853"/>
    </source>
</evidence>
<keyword evidence="3" id="KW-0804">Transcription</keyword>
<dbReference type="GO" id="GO:0003677">
    <property type="term" value="F:DNA binding"/>
    <property type="evidence" value="ECO:0007669"/>
    <property type="project" value="InterPro"/>
</dbReference>
<organism>
    <name type="scientific">Serpula lacrymans var. lacrymans (strain S7.9)</name>
    <name type="common">Dry rot fungus</name>
    <dbReference type="NCBI Taxonomy" id="578457"/>
    <lineage>
        <taxon>Eukaryota</taxon>
        <taxon>Fungi</taxon>
        <taxon>Dikarya</taxon>
        <taxon>Basidiomycota</taxon>
        <taxon>Agaricomycotina</taxon>
        <taxon>Agaricomycetes</taxon>
        <taxon>Agaricomycetidae</taxon>
        <taxon>Boletales</taxon>
        <taxon>Coniophorineae</taxon>
        <taxon>Serpulaceae</taxon>
        <taxon>Serpula</taxon>
    </lineage>
</organism>
<evidence type="ECO:0000256" key="4">
    <source>
        <dbReference type="ARBA" id="ARBA00023242"/>
    </source>
</evidence>
<keyword evidence="2" id="KW-0805">Transcription regulation</keyword>
<proteinExistence type="predicted"/>
<dbReference type="GO" id="GO:0016586">
    <property type="term" value="C:RSC-type complex"/>
    <property type="evidence" value="ECO:0007669"/>
    <property type="project" value="TreeGrafter"/>
</dbReference>
<dbReference type="GO" id="GO:0006325">
    <property type="term" value="P:chromatin organization"/>
    <property type="evidence" value="ECO:0007669"/>
    <property type="project" value="UniProtKB-KW"/>
</dbReference>
<dbReference type="GO" id="GO:0006355">
    <property type="term" value="P:regulation of DNA-templated transcription"/>
    <property type="evidence" value="ECO:0007669"/>
    <property type="project" value="InterPro"/>
</dbReference>
<dbReference type="KEGG" id="sla:SERLADRAFT_444614"/>
<keyword evidence="1" id="KW-0156">Chromatin regulator</keyword>
<reference evidence="7" key="1">
    <citation type="submission" date="2011-04" db="EMBL/GenBank/DDBJ databases">
        <title>Evolution of plant cell wall degrading machinery underlies the functional diversity of forest fungi.</title>
        <authorList>
            <consortium name="US DOE Joint Genome Institute (JGI-PGF)"/>
            <person name="Eastwood D.C."/>
            <person name="Floudas D."/>
            <person name="Binder M."/>
            <person name="Majcherczyk A."/>
            <person name="Schneider P."/>
            <person name="Aerts A."/>
            <person name="Asiegbu F.O."/>
            <person name="Baker S.E."/>
            <person name="Barry K."/>
            <person name="Bendiksby M."/>
            <person name="Blumentritt M."/>
            <person name="Coutinho P.M."/>
            <person name="Cullen D."/>
            <person name="Cullen D."/>
            <person name="Gathman A."/>
            <person name="Goodell B."/>
            <person name="Henrissat B."/>
            <person name="Ihrmark K."/>
            <person name="Kauserud H."/>
            <person name="Kohler A."/>
            <person name="LaButti K."/>
            <person name="Lapidus A."/>
            <person name="Lavin J.L."/>
            <person name="Lee Y.-H."/>
            <person name="Lindquist E."/>
            <person name="Lilly W."/>
            <person name="Lucas S."/>
            <person name="Morin E."/>
            <person name="Murat C."/>
            <person name="Oguiza J.A."/>
            <person name="Park J."/>
            <person name="Pisabarro A.G."/>
            <person name="Riley R."/>
            <person name="Rosling A."/>
            <person name="Salamov A."/>
            <person name="Schmidt O."/>
            <person name="Schmutz J."/>
            <person name="Skrede I."/>
            <person name="Stenlid J."/>
            <person name="Wiebenga A."/>
            <person name="Xie X."/>
            <person name="Kues U."/>
            <person name="Hibbett D.S."/>
            <person name="Hoffmeister D."/>
            <person name="Hogberg N."/>
            <person name="Martin F."/>
            <person name="Grigoriev I.V."/>
            <person name="Watkinson S.C."/>
        </authorList>
    </citation>
    <scope>NUCLEOTIDE SEQUENCE</scope>
    <source>
        <strain evidence="7">S7.9</strain>
    </source>
</reference>
<evidence type="ECO:0000259" key="6">
    <source>
        <dbReference type="PROSITE" id="PS51526"/>
    </source>
</evidence>
<dbReference type="GeneID" id="18816113"/>
<feature type="region of interest" description="Disordered" evidence="5">
    <location>
        <begin position="1"/>
        <end position="35"/>
    </location>
</feature>
<dbReference type="AlphaFoldDB" id="F8NG71"/>
<name>F8NG71_SERL9</name>
<dbReference type="PROSITE" id="PS51526">
    <property type="entry name" value="RFX_DBD"/>
    <property type="match status" value="1"/>
</dbReference>
<dbReference type="InterPro" id="IPR016024">
    <property type="entry name" value="ARM-type_fold"/>
</dbReference>
<feature type="domain" description="RFX-type winged-helix" evidence="6">
    <location>
        <begin position="349"/>
        <end position="425"/>
    </location>
</feature>
<dbReference type="PANTHER" id="PTHR22970:SF14">
    <property type="entry name" value="AT-RICH INTERACTIVE DOMAIN-CONTAINING PROTEIN 2"/>
    <property type="match status" value="1"/>
</dbReference>
<dbReference type="SUPFAM" id="SSF48371">
    <property type="entry name" value="ARM repeat"/>
    <property type="match status" value="1"/>
</dbReference>
<dbReference type="Proteomes" id="UP000008064">
    <property type="component" value="Unassembled WGS sequence"/>
</dbReference>
<gene>
    <name evidence="7" type="ORF">SERLADRAFT_444614</name>
</gene>
<evidence type="ECO:0000313" key="7">
    <source>
        <dbReference type="EMBL" id="EGO31041.1"/>
    </source>
</evidence>
<dbReference type="InterPro" id="IPR003150">
    <property type="entry name" value="DNA-bd_RFX"/>
</dbReference>
<feature type="region of interest" description="Disordered" evidence="5">
    <location>
        <begin position="582"/>
        <end position="609"/>
    </location>
</feature>
<dbReference type="InterPro" id="IPR052406">
    <property type="entry name" value="Chromatin_Remodeling_Comp"/>
</dbReference>
<sequence length="649" mass="72995">MATPFANAGRGAAPPATPYYRQYIPPQQTSHRVGPTVTDDYERWYTETNPSNRMLLSLRSGITLEIAWALDRLYRLCDNEQFVLTAIPGLADALFDWPEWYVARGNKDTEQFNLFSSSKDEDRKRRHALESLFILRNCSSNEPNAQELASHPRTMPLVLNALHNLDPDMDMNVEFVLHSIELLQAISSSLILPSATSPPHTDPLAPLQNITANSSNRSLIIAALVTINLLFSNPANLSRLNANSPALSASIRYLPLFVDKPLVEACLTYMYTHLSHPPMAKAFLLHPAMPSTVRLLVSLLVSEQIEEPVSVDISGSVYTVPALTVTTQDHNLTKEEMDTLLPMPEPQRCYEWMKTMFVAKPEGELTQVDFWNLYKDVFTPHHDRYPLLVASDVIKNVTVVFPQAQAMVLPGPAQRFIVRGVDRRKDTSTTKEFKCHWERDQCTAPPFDSPGEVYDHLLEHLSAYEGSELPCLWSSCPVPTMSKTLLRPHILTHLSTSQYSEKHPSQDDMITMTSDMYPYPSPDPTTRPPPPPRYTAVTYRRPMMDPPTTSLTALLCIRILFRASFVSSDPAPRVDADHFGFPGVVEDDDEPAEEDFTGPDSDREGERRGRKAFVSVRRLLEDVQMRDEALMSWIVEMIDAGISGTAADI</sequence>
<dbReference type="OrthoDB" id="338531at2759"/>
<evidence type="ECO:0000256" key="2">
    <source>
        <dbReference type="ARBA" id="ARBA00023015"/>
    </source>
</evidence>
<accession>F8NG71</accession>
<evidence type="ECO:0000256" key="3">
    <source>
        <dbReference type="ARBA" id="ARBA00023163"/>
    </source>
</evidence>
<evidence type="ECO:0000256" key="5">
    <source>
        <dbReference type="SAM" id="MobiDB-lite"/>
    </source>
</evidence>